<sequence>MDMMEESQEAAPVMNGMDENQQLDLNRLVLESARLSLGCESDSSYSDEEVDETEPNYCESGTESEPFNQGVFKQKIRLWASRGITQSKVSELLGILQSVHKFLPRTAKTLLKTDFGLNKLIKRFNDNDSSDLSEYAYFVQIKCIICDRPARAIFKCIVNHGAYYACERCLVPGYDYMDRIVYPFRNDEERTSESFKNRENPLHHHGKSPLEKLKKPLNLVLLFILDIMHLNYQGNMKKLLKTWFSSDSKVTREKLLRVSLRLVNLKNQIPSEFQRSTRSVEDVSKYTADEFREILLYTGPFVLKDILDEKEYKHFLLFHTGSRILCSSELYKKYTPCIKEYLQRFTVLTESLYGLEFASLTNHSLAHLTDDVENMDCPASFLTAFPYENDLGELKRSIRSGNRPMAQICTKIERDLEFNLKKATVTTELQILKSKQVDNLLHIRKIKFKNYQFSVERPDNMILSKDGSIVEIKSMLSSSVTINPSKVFILGEQIKILEPAFNYPTCSSLLREYCVERGESGDLVKFSLADMQCKYCLYEIFELPRDEKKLYAVPLLH</sequence>
<comment type="caution">
    <text evidence="1">The sequence shown here is derived from an EMBL/GenBank/DDBJ whole genome shotgun (WGS) entry which is preliminary data.</text>
</comment>
<gene>
    <name evidence="1" type="ORF">QAD02_001492</name>
</gene>
<organism evidence="1 2">
    <name type="scientific">Eretmocerus hayati</name>
    <dbReference type="NCBI Taxonomy" id="131215"/>
    <lineage>
        <taxon>Eukaryota</taxon>
        <taxon>Metazoa</taxon>
        <taxon>Ecdysozoa</taxon>
        <taxon>Arthropoda</taxon>
        <taxon>Hexapoda</taxon>
        <taxon>Insecta</taxon>
        <taxon>Pterygota</taxon>
        <taxon>Neoptera</taxon>
        <taxon>Endopterygota</taxon>
        <taxon>Hymenoptera</taxon>
        <taxon>Apocrita</taxon>
        <taxon>Proctotrupomorpha</taxon>
        <taxon>Chalcidoidea</taxon>
        <taxon>Aphelinidae</taxon>
        <taxon>Aphelininae</taxon>
        <taxon>Eretmocerus</taxon>
    </lineage>
</organism>
<protein>
    <submittedName>
        <fullName evidence="1">Uncharacterized protein</fullName>
    </submittedName>
</protein>
<dbReference type="Proteomes" id="UP001239111">
    <property type="component" value="Chromosome 3"/>
</dbReference>
<dbReference type="EMBL" id="CM056743">
    <property type="protein sequence ID" value="KAJ8670233.1"/>
    <property type="molecule type" value="Genomic_DNA"/>
</dbReference>
<accession>A0ACC2NHF2</accession>
<name>A0ACC2NHF2_9HYME</name>
<evidence type="ECO:0000313" key="2">
    <source>
        <dbReference type="Proteomes" id="UP001239111"/>
    </source>
</evidence>
<keyword evidence="2" id="KW-1185">Reference proteome</keyword>
<reference evidence="1" key="1">
    <citation type="submission" date="2023-04" db="EMBL/GenBank/DDBJ databases">
        <title>A chromosome-level genome assembly of the parasitoid wasp Eretmocerus hayati.</title>
        <authorList>
            <person name="Zhong Y."/>
            <person name="Liu S."/>
            <person name="Liu Y."/>
        </authorList>
    </citation>
    <scope>NUCLEOTIDE SEQUENCE</scope>
    <source>
        <strain evidence="1">ZJU_SS_LIU_2023</strain>
    </source>
</reference>
<proteinExistence type="predicted"/>
<evidence type="ECO:0000313" key="1">
    <source>
        <dbReference type="EMBL" id="KAJ8670233.1"/>
    </source>
</evidence>